<keyword evidence="7" id="KW-1185">Reference proteome</keyword>
<dbReference type="InterPro" id="IPR009061">
    <property type="entry name" value="DNA-bd_dom_put_sf"/>
</dbReference>
<dbReference type="RefSeq" id="WP_085251292.1">
    <property type="nucleotide sequence ID" value="NZ_CAJMWJ010000001.1"/>
</dbReference>
<dbReference type="InterPro" id="IPR000551">
    <property type="entry name" value="MerR-type_HTH_dom"/>
</dbReference>
<dbReference type="PANTHER" id="PTHR30204:SF69">
    <property type="entry name" value="MERR-FAMILY TRANSCRIPTIONAL REGULATOR"/>
    <property type="match status" value="1"/>
</dbReference>
<dbReference type="SUPFAM" id="SSF46955">
    <property type="entry name" value="Putative DNA-binding domain"/>
    <property type="match status" value="1"/>
</dbReference>
<dbReference type="Gene3D" id="1.10.1660.10">
    <property type="match status" value="1"/>
</dbReference>
<keyword evidence="2" id="KW-0805">Transcription regulation</keyword>
<keyword evidence="1" id="KW-0678">Repressor</keyword>
<keyword evidence="4" id="KW-0804">Transcription</keyword>
<keyword evidence="3" id="KW-0238">DNA-binding</keyword>
<accession>A0A1X2CHG3</accession>
<evidence type="ECO:0000313" key="7">
    <source>
        <dbReference type="Proteomes" id="UP000193087"/>
    </source>
</evidence>
<dbReference type="InterPro" id="IPR047057">
    <property type="entry name" value="MerR_fam"/>
</dbReference>
<organism evidence="6 7">
    <name type="scientific">Mycobacterium riyadhense</name>
    <dbReference type="NCBI Taxonomy" id="486698"/>
    <lineage>
        <taxon>Bacteria</taxon>
        <taxon>Bacillati</taxon>
        <taxon>Actinomycetota</taxon>
        <taxon>Actinomycetes</taxon>
        <taxon>Mycobacteriales</taxon>
        <taxon>Mycobacteriaceae</taxon>
        <taxon>Mycobacterium</taxon>
    </lineage>
</organism>
<evidence type="ECO:0000256" key="4">
    <source>
        <dbReference type="ARBA" id="ARBA00023163"/>
    </source>
</evidence>
<dbReference type="GO" id="GO:0003700">
    <property type="term" value="F:DNA-binding transcription factor activity"/>
    <property type="evidence" value="ECO:0007669"/>
    <property type="project" value="InterPro"/>
</dbReference>
<dbReference type="Proteomes" id="UP000193087">
    <property type="component" value="Unassembled WGS sequence"/>
</dbReference>
<reference evidence="6 7" key="1">
    <citation type="submission" date="2016-01" db="EMBL/GenBank/DDBJ databases">
        <title>The new phylogeny of the genus Mycobacterium.</title>
        <authorList>
            <person name="Tarcisio F."/>
            <person name="Conor M."/>
            <person name="Antonella G."/>
            <person name="Elisabetta G."/>
            <person name="Giulia F.S."/>
            <person name="Sara T."/>
            <person name="Anna F."/>
            <person name="Clotilde B."/>
            <person name="Roberto B."/>
            <person name="Veronica D.S."/>
            <person name="Fabio R."/>
            <person name="Monica P."/>
            <person name="Olivier J."/>
            <person name="Enrico T."/>
            <person name="Nicola S."/>
        </authorList>
    </citation>
    <scope>NUCLEOTIDE SEQUENCE [LARGE SCALE GENOMIC DNA]</scope>
    <source>
        <strain evidence="6 7">DSM 45176</strain>
    </source>
</reference>
<dbReference type="GO" id="GO:0003677">
    <property type="term" value="F:DNA binding"/>
    <property type="evidence" value="ECO:0007669"/>
    <property type="project" value="UniProtKB-KW"/>
</dbReference>
<evidence type="ECO:0000256" key="2">
    <source>
        <dbReference type="ARBA" id="ARBA00023015"/>
    </source>
</evidence>
<evidence type="ECO:0000256" key="1">
    <source>
        <dbReference type="ARBA" id="ARBA00022491"/>
    </source>
</evidence>
<dbReference type="PROSITE" id="PS50937">
    <property type="entry name" value="HTH_MERR_2"/>
    <property type="match status" value="1"/>
</dbReference>
<gene>
    <name evidence="6" type="ORF">AWC22_22920</name>
</gene>
<sequence length="141" mass="15808">MTHTAPLRTDELWTVGQLSRRTGIPIKAIRDYTDHGLVNTLGRSRAGYRTYTSEALWCLRLITILRGLGLTLAEIRGLTRPQPQPPGPRLARLLATSRERINERIAALQATLAGIDAYERDHHAELAGHKPLWGTEARRRG</sequence>
<protein>
    <recommendedName>
        <fullName evidence="5">HTH merR-type domain-containing protein</fullName>
    </recommendedName>
</protein>
<dbReference type="AlphaFoldDB" id="A0A1X2CHG3"/>
<dbReference type="SMART" id="SM00422">
    <property type="entry name" value="HTH_MERR"/>
    <property type="match status" value="1"/>
</dbReference>
<evidence type="ECO:0000259" key="5">
    <source>
        <dbReference type="PROSITE" id="PS50937"/>
    </source>
</evidence>
<dbReference type="OrthoDB" id="9809391at2"/>
<proteinExistence type="predicted"/>
<dbReference type="EMBL" id="LQPQ01000114">
    <property type="protein sequence ID" value="ORW75282.1"/>
    <property type="molecule type" value="Genomic_DNA"/>
</dbReference>
<name>A0A1X2CHG3_9MYCO</name>
<dbReference type="PANTHER" id="PTHR30204">
    <property type="entry name" value="REDOX-CYCLING DRUG-SENSING TRANSCRIPTIONAL ACTIVATOR SOXR"/>
    <property type="match status" value="1"/>
</dbReference>
<dbReference type="Pfam" id="PF13411">
    <property type="entry name" value="MerR_1"/>
    <property type="match status" value="1"/>
</dbReference>
<evidence type="ECO:0000256" key="3">
    <source>
        <dbReference type="ARBA" id="ARBA00023125"/>
    </source>
</evidence>
<comment type="caution">
    <text evidence="6">The sequence shown here is derived from an EMBL/GenBank/DDBJ whole genome shotgun (WGS) entry which is preliminary data.</text>
</comment>
<evidence type="ECO:0000313" key="6">
    <source>
        <dbReference type="EMBL" id="ORW75282.1"/>
    </source>
</evidence>
<feature type="domain" description="HTH merR-type" evidence="5">
    <location>
        <begin position="12"/>
        <end position="81"/>
    </location>
</feature>
<dbReference type="GeneID" id="93492970"/>
<dbReference type="STRING" id="486698.AWC22_22920"/>